<evidence type="ECO:0000256" key="3">
    <source>
        <dbReference type="ARBA" id="ARBA00022737"/>
    </source>
</evidence>
<dbReference type="PROSITE" id="PS50082">
    <property type="entry name" value="WD_REPEATS_2"/>
    <property type="match status" value="2"/>
</dbReference>
<evidence type="ECO:0000256" key="4">
    <source>
        <dbReference type="PROSITE-ProRule" id="PRU00221"/>
    </source>
</evidence>
<reference evidence="6" key="1">
    <citation type="submission" date="2021-02" db="EMBL/GenBank/DDBJ databases">
        <authorList>
            <person name="Nowell W R."/>
        </authorList>
    </citation>
    <scope>NUCLEOTIDE SEQUENCE</scope>
</reference>
<dbReference type="Gene3D" id="2.130.10.10">
    <property type="entry name" value="YVTN repeat-like/Quinoprotein amine dehydrogenase"/>
    <property type="match status" value="2"/>
</dbReference>
<dbReference type="SMART" id="SM00320">
    <property type="entry name" value="WD40"/>
    <property type="match status" value="5"/>
</dbReference>
<dbReference type="EMBL" id="CAJNOU010000334">
    <property type="protein sequence ID" value="CAF0962909.1"/>
    <property type="molecule type" value="Genomic_DNA"/>
</dbReference>
<sequence>MVSTSLFDDGPEIEFPTEIMCSRFCPITRDLFLAGAISGHLHWIKINDDENEQSMSNERSMKVHKKSVRAIGLTPDGQSIITVSKDKSIKLRSTETGKMITKYKRAHDSPINCLCIVDNCVLATGDDDGYVKLWDYRQKKSLAEFHDCDDYISDLTCANDRRTLLTTSGEGTLTVYNVRKKKLQIQSELMDSDLTACQIVKDGTKVVCSTMEGVLYFFNWKEFGNMSDRFPGHPGGIECLTSLDQSLIVTGCEDGKIRCLSLYPHRIMSIVGRTGSMPIQTLSTSCDTDYLIGTSTSQETLQLIDTQQLKIILNKKKKKSGKQQDNSFFADLEINEQTEFDDEQQRSSDESDSDSDDDDDDDIRKPPKKKKKKVHF</sequence>
<dbReference type="InterPro" id="IPR015943">
    <property type="entry name" value="WD40/YVTN_repeat-like_dom_sf"/>
</dbReference>
<dbReference type="AlphaFoldDB" id="A0A814E2H6"/>
<accession>A0A814E2H6</accession>
<comment type="caution">
    <text evidence="6">The sequence shown here is derived from an EMBL/GenBank/DDBJ whole genome shotgun (WGS) entry which is preliminary data.</text>
</comment>
<feature type="repeat" description="WD" evidence="4">
    <location>
        <begin position="61"/>
        <end position="102"/>
    </location>
</feature>
<proteinExistence type="inferred from homology"/>
<feature type="compositionally biased region" description="Acidic residues" evidence="5">
    <location>
        <begin position="350"/>
        <end position="361"/>
    </location>
</feature>
<name>A0A814E2H6_9BILA</name>
<gene>
    <name evidence="7" type="ORF">FNK824_LOCUS3573</name>
    <name evidence="6" type="ORF">SEV965_LOCUS8861</name>
</gene>
<comment type="similarity">
    <text evidence="1">Belongs to the WD repeat WDR55 family.</text>
</comment>
<feature type="region of interest" description="Disordered" evidence="5">
    <location>
        <begin position="322"/>
        <end position="376"/>
    </location>
</feature>
<feature type="compositionally biased region" description="Acidic residues" evidence="5">
    <location>
        <begin position="333"/>
        <end position="342"/>
    </location>
</feature>
<evidence type="ECO:0000313" key="8">
    <source>
        <dbReference type="Proteomes" id="UP000663889"/>
    </source>
</evidence>
<dbReference type="Proteomes" id="UP000663874">
    <property type="component" value="Unassembled WGS sequence"/>
</dbReference>
<dbReference type="SUPFAM" id="SSF50978">
    <property type="entry name" value="WD40 repeat-like"/>
    <property type="match status" value="1"/>
</dbReference>
<feature type="compositionally biased region" description="Basic residues" evidence="5">
    <location>
        <begin position="366"/>
        <end position="376"/>
    </location>
</feature>
<dbReference type="Proteomes" id="UP000663889">
    <property type="component" value="Unassembled WGS sequence"/>
</dbReference>
<dbReference type="InterPro" id="IPR001680">
    <property type="entry name" value="WD40_rpt"/>
</dbReference>
<evidence type="ECO:0000256" key="2">
    <source>
        <dbReference type="ARBA" id="ARBA00022574"/>
    </source>
</evidence>
<protein>
    <recommendedName>
        <fullName evidence="9">WD repeat-containing protein 55</fullName>
    </recommendedName>
</protein>
<dbReference type="PANTHER" id="PTHR44019:SF20">
    <property type="entry name" value="WD REPEAT-CONTAINING PROTEIN 55"/>
    <property type="match status" value="1"/>
</dbReference>
<evidence type="ECO:0000256" key="5">
    <source>
        <dbReference type="SAM" id="MobiDB-lite"/>
    </source>
</evidence>
<feature type="repeat" description="WD" evidence="4">
    <location>
        <begin position="104"/>
        <end position="144"/>
    </location>
</feature>
<keyword evidence="3" id="KW-0677">Repeat</keyword>
<evidence type="ECO:0008006" key="9">
    <source>
        <dbReference type="Google" id="ProtNLM"/>
    </source>
</evidence>
<evidence type="ECO:0000313" key="6">
    <source>
        <dbReference type="EMBL" id="CAF0962909.1"/>
    </source>
</evidence>
<evidence type="ECO:0000313" key="7">
    <source>
        <dbReference type="EMBL" id="CAF3604242.1"/>
    </source>
</evidence>
<evidence type="ECO:0000256" key="1">
    <source>
        <dbReference type="ARBA" id="ARBA00007625"/>
    </source>
</evidence>
<keyword evidence="2 4" id="KW-0853">WD repeat</keyword>
<dbReference type="InterPro" id="IPR036322">
    <property type="entry name" value="WD40_repeat_dom_sf"/>
</dbReference>
<dbReference type="InterPro" id="IPR050505">
    <property type="entry name" value="WDR55/POC1"/>
</dbReference>
<dbReference type="EMBL" id="CAJOBE010000245">
    <property type="protein sequence ID" value="CAF3604242.1"/>
    <property type="molecule type" value="Genomic_DNA"/>
</dbReference>
<dbReference type="PANTHER" id="PTHR44019">
    <property type="entry name" value="WD REPEAT-CONTAINING PROTEIN 55"/>
    <property type="match status" value="1"/>
</dbReference>
<dbReference type="Pfam" id="PF24796">
    <property type="entry name" value="WDR55"/>
    <property type="match status" value="1"/>
</dbReference>
<organism evidence="6 8">
    <name type="scientific">Rotaria sordida</name>
    <dbReference type="NCBI Taxonomy" id="392033"/>
    <lineage>
        <taxon>Eukaryota</taxon>
        <taxon>Metazoa</taxon>
        <taxon>Spiralia</taxon>
        <taxon>Gnathifera</taxon>
        <taxon>Rotifera</taxon>
        <taxon>Eurotatoria</taxon>
        <taxon>Bdelloidea</taxon>
        <taxon>Philodinida</taxon>
        <taxon>Philodinidae</taxon>
        <taxon>Rotaria</taxon>
    </lineage>
</organism>